<feature type="domain" description="AB hydrolase-1" evidence="1">
    <location>
        <begin position="30"/>
        <end position="265"/>
    </location>
</feature>
<dbReference type="SUPFAM" id="SSF53474">
    <property type="entry name" value="alpha/beta-Hydrolases"/>
    <property type="match status" value="1"/>
</dbReference>
<reference evidence="2 3" key="1">
    <citation type="submission" date="2013-02" db="EMBL/GenBank/DDBJ databases">
        <title>Draft genome sequence of Amycolatopsis vancoresmycina strain DSM 44592T.</title>
        <authorList>
            <person name="Kumar S."/>
            <person name="Kaur N."/>
            <person name="Kaur C."/>
            <person name="Raghava G.P.S."/>
            <person name="Mayilraj S."/>
        </authorList>
    </citation>
    <scope>NUCLEOTIDE SEQUENCE [LARGE SCALE GENOMIC DNA]</scope>
    <source>
        <strain evidence="2 3">DSM 44592</strain>
    </source>
</reference>
<comment type="caution">
    <text evidence="2">The sequence shown here is derived from an EMBL/GenBank/DDBJ whole genome shotgun (WGS) entry which is preliminary data.</text>
</comment>
<dbReference type="InterPro" id="IPR050471">
    <property type="entry name" value="AB_hydrolase"/>
</dbReference>
<dbReference type="RefSeq" id="WP_004561165.1">
    <property type="nucleotide sequence ID" value="NZ_AOUO01000685.1"/>
</dbReference>
<name>R1HQ65_9PSEU</name>
<dbReference type="PANTHER" id="PTHR43433:SF10">
    <property type="entry name" value="AB HYDROLASE-1 DOMAIN-CONTAINING PROTEIN"/>
    <property type="match status" value="1"/>
</dbReference>
<dbReference type="Pfam" id="PF00561">
    <property type="entry name" value="Abhydrolase_1"/>
    <property type="match status" value="1"/>
</dbReference>
<sequence>MTVTETDLALPGGRSLRVHDTGGPARLTVFWHHGTPNTGAPPGPLLPLARELGVRFVSFDRPGYRSSTPVPGRTVGDVAGCVAAVADALGIGRFALLGHSGGGSHALACAALLPERVLAVASLAAVAPFDAPGLDWFGGMAAASAASLRAATEGRAAKEKHEAAAAFDPDVFTDADFAALHGPWSWLNEVVRAALADGPGGLIDDDLAYVTPWGGDPASISAPVLLVHGEEDRMIPATHSAWLARRCPDAEYRPSPGDGHLSVLRHAAATLTWLADQGSRSSEATTGAR</sequence>
<dbReference type="GO" id="GO:0016787">
    <property type="term" value="F:hydrolase activity"/>
    <property type="evidence" value="ECO:0007669"/>
    <property type="project" value="UniProtKB-KW"/>
</dbReference>
<dbReference type="Gene3D" id="3.40.50.1820">
    <property type="entry name" value="alpha/beta hydrolase"/>
    <property type="match status" value="1"/>
</dbReference>
<dbReference type="EMBL" id="AOUO01000685">
    <property type="protein sequence ID" value="EOD62461.1"/>
    <property type="molecule type" value="Genomic_DNA"/>
</dbReference>
<gene>
    <name evidence="2" type="ORF">H480_39970</name>
</gene>
<accession>R1HQ65</accession>
<dbReference type="Proteomes" id="UP000014139">
    <property type="component" value="Unassembled WGS sequence"/>
</dbReference>
<dbReference type="PRINTS" id="PR00111">
    <property type="entry name" value="ABHYDROLASE"/>
</dbReference>
<evidence type="ECO:0000313" key="3">
    <source>
        <dbReference type="Proteomes" id="UP000014139"/>
    </source>
</evidence>
<dbReference type="InterPro" id="IPR029058">
    <property type="entry name" value="AB_hydrolase_fold"/>
</dbReference>
<protein>
    <submittedName>
        <fullName evidence="2">Alpha/beta hydrolase</fullName>
    </submittedName>
</protein>
<dbReference type="PANTHER" id="PTHR43433">
    <property type="entry name" value="HYDROLASE, ALPHA/BETA FOLD FAMILY PROTEIN"/>
    <property type="match status" value="1"/>
</dbReference>
<dbReference type="InterPro" id="IPR000073">
    <property type="entry name" value="AB_hydrolase_1"/>
</dbReference>
<dbReference type="PATRIC" id="fig|1292037.4.peg.7497"/>
<dbReference type="eggNOG" id="COG2267">
    <property type="taxonomic scope" value="Bacteria"/>
</dbReference>
<dbReference type="OrthoDB" id="9800988at2"/>
<organism evidence="2 3">
    <name type="scientific">Amycolatopsis vancoresmycina DSM 44592</name>
    <dbReference type="NCBI Taxonomy" id="1292037"/>
    <lineage>
        <taxon>Bacteria</taxon>
        <taxon>Bacillati</taxon>
        <taxon>Actinomycetota</taxon>
        <taxon>Actinomycetes</taxon>
        <taxon>Pseudonocardiales</taxon>
        <taxon>Pseudonocardiaceae</taxon>
        <taxon>Amycolatopsis</taxon>
    </lineage>
</organism>
<dbReference type="AlphaFoldDB" id="R1HQ65"/>
<keyword evidence="2" id="KW-0378">Hydrolase</keyword>
<evidence type="ECO:0000313" key="2">
    <source>
        <dbReference type="EMBL" id="EOD62461.1"/>
    </source>
</evidence>
<keyword evidence="3" id="KW-1185">Reference proteome</keyword>
<evidence type="ECO:0000259" key="1">
    <source>
        <dbReference type="Pfam" id="PF00561"/>
    </source>
</evidence>
<proteinExistence type="predicted"/>